<dbReference type="EMBL" id="MF498773">
    <property type="protein sequence ID" value="ATI17383.1"/>
    <property type="molecule type" value="Genomic_DNA"/>
</dbReference>
<dbReference type="Proteomes" id="UP000230211">
    <property type="component" value="Segment"/>
</dbReference>
<proteinExistence type="predicted"/>
<protein>
    <submittedName>
        <fullName evidence="1">Uncharacterized protein</fullName>
    </submittedName>
</protein>
<sequence>MGSFNTVCSVSRQIVQGGDKVRLIPVAGKHCISAFPLTAVYDDYGEFDIDDNLALECLMKNVSMFNDGVSKENLAHGFYPYDENRWTIPDLWSKTKYETSFIVVKSDVYDLVSEFGITCWWEKPVYDVSDADDWLPVTPERVARHLKTLQERLKELVEDSEDPEDDILVNHVKIMIDNVHIGNAKHYELSRLIKTQDQINDYAHHDDTTYAIFKNIEEFAKLENFYAGCNNLDIVLTSQEYGRQTCKQFEKVRMMTKIQIVGFNQTEKIQLTPVEWDVKIPYSMVVESTKPNWSNEVDLIRVGDCLEITDSKYNEFKEYKHDDVYLSEK</sequence>
<reference evidence="1 2" key="1">
    <citation type="submission" date="2017-07" db="EMBL/GenBank/DDBJ databases">
        <title>In vitro design and evaluation of phage cocktails against multidrug-resistant Aeromonas salmonicida.</title>
        <authorList>
            <person name="Chen L."/>
            <person name="Yuan S."/>
            <person name="Ma Y."/>
        </authorList>
    </citation>
    <scope>NUCLEOTIDE SEQUENCE [LARGE SCALE GENOMIC DNA]</scope>
</reference>
<name>A0A291LEB2_9CAUD</name>
<organism evidence="1 2">
    <name type="scientific">Aeromonas phage AS-szw</name>
    <dbReference type="NCBI Taxonomy" id="2026114"/>
    <lineage>
        <taxon>Viruses</taxon>
        <taxon>Duplodnaviria</taxon>
        <taxon>Heunggongvirae</taxon>
        <taxon>Uroviricota</taxon>
        <taxon>Caudoviricetes</taxon>
        <taxon>Pantevenvirales</taxon>
        <taxon>Straboviridae</taxon>
        <taxon>Emmerichvirinae</taxon>
        <taxon>Ceceduovirus</taxon>
        <taxon>Ceceduovirus aszj</taxon>
    </lineage>
</organism>
<evidence type="ECO:0000313" key="1">
    <source>
        <dbReference type="EMBL" id="ATI17383.1"/>
    </source>
</evidence>
<evidence type="ECO:0000313" key="2">
    <source>
        <dbReference type="Proteomes" id="UP000230211"/>
    </source>
</evidence>
<accession>A0A291LEB2</accession>